<evidence type="ECO:0000313" key="3">
    <source>
        <dbReference type="RefSeq" id="XP_028336006.1"/>
    </source>
</evidence>
<evidence type="ECO:0000256" key="1">
    <source>
        <dbReference type="SAM" id="MobiDB-lite"/>
    </source>
</evidence>
<sequence>MEHCAPGQGPLARSLPSGTCWEPGQPQLLQHLPEHTRPASPDTALNHGTCTRPGHGARPTENREQAHVFSRNLDNKAKSSSRRKAAQWGGLRQRKRGGSGETLDGEAQALQRQPAPRATRRRRQASFRQGRTRFCPTSSLPWHSPRAQPRACSPTATSALPSLANHPPTHTYRQMVGARPRHSQPRETHTQHPPPGAPGGDRSSQQLTPQGRSSGPRRQGLWAWAGRGTGPA</sequence>
<protein>
    <submittedName>
        <fullName evidence="3">Uncharacterized protein</fullName>
    </submittedName>
</protein>
<dbReference type="AlphaFoldDB" id="A0A455AVX2"/>
<dbReference type="InParanoid" id="A0A455AVX2"/>
<name>A0A455AVX2_PHYMC</name>
<keyword evidence="2" id="KW-1185">Reference proteome</keyword>
<accession>A0A455AVX2</accession>
<organism evidence="2 3">
    <name type="scientific">Physeter macrocephalus</name>
    <name type="common">Sperm whale</name>
    <name type="synonym">Physeter catodon</name>
    <dbReference type="NCBI Taxonomy" id="9755"/>
    <lineage>
        <taxon>Eukaryota</taxon>
        <taxon>Metazoa</taxon>
        <taxon>Chordata</taxon>
        <taxon>Craniata</taxon>
        <taxon>Vertebrata</taxon>
        <taxon>Euteleostomi</taxon>
        <taxon>Mammalia</taxon>
        <taxon>Eutheria</taxon>
        <taxon>Laurasiatheria</taxon>
        <taxon>Artiodactyla</taxon>
        <taxon>Whippomorpha</taxon>
        <taxon>Cetacea</taxon>
        <taxon>Odontoceti</taxon>
        <taxon>Physeteridae</taxon>
        <taxon>Physeter</taxon>
    </lineage>
</organism>
<proteinExistence type="predicted"/>
<feature type="region of interest" description="Disordered" evidence="1">
    <location>
        <begin position="1"/>
        <end position="232"/>
    </location>
</feature>
<dbReference type="RefSeq" id="XP_028336006.1">
    <property type="nucleotide sequence ID" value="XM_028480205.2"/>
</dbReference>
<dbReference type="GeneID" id="114484369"/>
<evidence type="ECO:0000313" key="2">
    <source>
        <dbReference type="Proteomes" id="UP000248484"/>
    </source>
</evidence>
<reference evidence="3" key="1">
    <citation type="submission" date="2025-08" db="UniProtKB">
        <authorList>
            <consortium name="RefSeq"/>
        </authorList>
    </citation>
    <scope>IDENTIFICATION</scope>
    <source>
        <tissue evidence="3">Muscle</tissue>
    </source>
</reference>
<dbReference type="KEGG" id="pcad:114484369"/>
<feature type="compositionally biased region" description="Polar residues" evidence="1">
    <location>
        <begin position="202"/>
        <end position="213"/>
    </location>
</feature>
<dbReference type="Proteomes" id="UP000248484">
    <property type="component" value="Chromosome 19"/>
</dbReference>
<gene>
    <name evidence="3" type="primary">LOC114484369</name>
</gene>
<feature type="compositionally biased region" description="Low complexity" evidence="1">
    <location>
        <begin position="107"/>
        <end position="117"/>
    </location>
</feature>